<reference evidence="2 3" key="1">
    <citation type="submission" date="2023-10" db="EMBL/GenBank/DDBJ databases">
        <title>Genome-Wide Identification Analysis in wild type Solanum Pinnatisectum Reveals Some Genes Defensing Phytophthora Infestans.</title>
        <authorList>
            <person name="Sun C."/>
        </authorList>
    </citation>
    <scope>NUCLEOTIDE SEQUENCE [LARGE SCALE GENOMIC DNA]</scope>
    <source>
        <strain evidence="2">LQN</strain>
        <tissue evidence="2">Leaf</tissue>
    </source>
</reference>
<protein>
    <recommendedName>
        <fullName evidence="1">Reverse transcriptase zinc-binding domain-containing protein</fullName>
    </recommendedName>
</protein>
<keyword evidence="3" id="KW-1185">Reference proteome</keyword>
<name>A0AAV9K210_9SOLN</name>
<organism evidence="2 3">
    <name type="scientific">Solanum pinnatisectum</name>
    <name type="common">tansyleaf nightshade</name>
    <dbReference type="NCBI Taxonomy" id="50273"/>
    <lineage>
        <taxon>Eukaryota</taxon>
        <taxon>Viridiplantae</taxon>
        <taxon>Streptophyta</taxon>
        <taxon>Embryophyta</taxon>
        <taxon>Tracheophyta</taxon>
        <taxon>Spermatophyta</taxon>
        <taxon>Magnoliopsida</taxon>
        <taxon>eudicotyledons</taxon>
        <taxon>Gunneridae</taxon>
        <taxon>Pentapetalae</taxon>
        <taxon>asterids</taxon>
        <taxon>lamiids</taxon>
        <taxon>Solanales</taxon>
        <taxon>Solanaceae</taxon>
        <taxon>Solanoideae</taxon>
        <taxon>Solaneae</taxon>
        <taxon>Solanum</taxon>
    </lineage>
</organism>
<comment type="caution">
    <text evidence="2">The sequence shown here is derived from an EMBL/GenBank/DDBJ whole genome shotgun (WGS) entry which is preliminary data.</text>
</comment>
<dbReference type="Pfam" id="PF13966">
    <property type="entry name" value="zf-RVT"/>
    <property type="match status" value="1"/>
</dbReference>
<feature type="domain" description="Reverse transcriptase zinc-binding" evidence="1">
    <location>
        <begin position="31"/>
        <end position="115"/>
    </location>
</feature>
<evidence type="ECO:0000313" key="3">
    <source>
        <dbReference type="Proteomes" id="UP001311915"/>
    </source>
</evidence>
<dbReference type="Proteomes" id="UP001311915">
    <property type="component" value="Unassembled WGS sequence"/>
</dbReference>
<dbReference type="InterPro" id="IPR026960">
    <property type="entry name" value="RVT-Znf"/>
</dbReference>
<dbReference type="EMBL" id="JAWPEI010000017">
    <property type="protein sequence ID" value="KAK4707369.1"/>
    <property type="molecule type" value="Genomic_DNA"/>
</dbReference>
<dbReference type="AlphaFoldDB" id="A0AAV9K210"/>
<proteinExistence type="predicted"/>
<accession>A0AAV9K210</accession>
<evidence type="ECO:0000313" key="2">
    <source>
        <dbReference type="EMBL" id="KAK4707369.1"/>
    </source>
</evidence>
<evidence type="ECO:0000259" key="1">
    <source>
        <dbReference type="Pfam" id="PF13966"/>
    </source>
</evidence>
<gene>
    <name evidence="2" type="ORF">R3W88_033058</name>
</gene>
<sequence length="215" mass="25052">MLIPHILSTSFQYQQGVKDTAVWKPTEAGIFSCASALEICRHRQNTGVISNQIWHKQIPFKISFLVWRALRCKLLTNETLANFGVEPARCFYCIKQGWDDVDHIFNEGPFATHIWTYFSSTMEANSQQTSLSNRLLNWWEIQGENEAHKTLVQTVPIVVCWNLWKNRCLAKYGAKKSSSSRVKYIIFKDILYILNSKFPYIQWPVKWPEVVDMAE</sequence>